<organism evidence="11 12">
    <name type="scientific">candidate division WOR-1 bacterium RIFOXYB2_FULL_36_35</name>
    <dbReference type="NCBI Taxonomy" id="1802578"/>
    <lineage>
        <taxon>Bacteria</taxon>
        <taxon>Bacillati</taxon>
        <taxon>Saganbacteria</taxon>
    </lineage>
</organism>
<proteinExistence type="inferred from homology"/>
<evidence type="ECO:0000256" key="7">
    <source>
        <dbReference type="ARBA" id="ARBA00034754"/>
    </source>
</evidence>
<dbReference type="GO" id="GO:0003677">
    <property type="term" value="F:DNA binding"/>
    <property type="evidence" value="ECO:0007669"/>
    <property type="project" value="InterPro"/>
</dbReference>
<keyword evidence="4" id="KW-0548">Nucleotidyltransferase</keyword>
<evidence type="ECO:0000256" key="3">
    <source>
        <dbReference type="ARBA" id="ARBA00022679"/>
    </source>
</evidence>
<evidence type="ECO:0000256" key="8">
    <source>
        <dbReference type="ARBA" id="ARBA00049244"/>
    </source>
</evidence>
<dbReference type="Proteomes" id="UP000177905">
    <property type="component" value="Unassembled WGS sequence"/>
</dbReference>
<dbReference type="AlphaFoldDB" id="A0A1F4S212"/>
<dbReference type="GO" id="GO:0006261">
    <property type="term" value="P:DNA-templated DNA replication"/>
    <property type="evidence" value="ECO:0007669"/>
    <property type="project" value="TreeGrafter"/>
</dbReference>
<evidence type="ECO:0000256" key="4">
    <source>
        <dbReference type="ARBA" id="ARBA00022695"/>
    </source>
</evidence>
<accession>A0A1F4S212</accession>
<keyword evidence="5" id="KW-0235">DNA replication</keyword>
<dbReference type="PANTHER" id="PTHR34388:SF1">
    <property type="entry name" value="DNA POLYMERASE III SUBUNIT DELTA"/>
    <property type="match status" value="1"/>
</dbReference>
<dbReference type="Pfam" id="PF21694">
    <property type="entry name" value="DNA_pol3_delta_C"/>
    <property type="match status" value="1"/>
</dbReference>
<dbReference type="Gene3D" id="1.20.272.10">
    <property type="match status" value="1"/>
</dbReference>
<evidence type="ECO:0000313" key="12">
    <source>
        <dbReference type="Proteomes" id="UP000177905"/>
    </source>
</evidence>
<dbReference type="InterPro" id="IPR008921">
    <property type="entry name" value="DNA_pol3_clamp-load_cplx_C"/>
</dbReference>
<dbReference type="GO" id="GO:0009360">
    <property type="term" value="C:DNA polymerase III complex"/>
    <property type="evidence" value="ECO:0007669"/>
    <property type="project" value="InterPro"/>
</dbReference>
<evidence type="ECO:0000259" key="10">
    <source>
        <dbReference type="Pfam" id="PF21694"/>
    </source>
</evidence>
<dbReference type="Gene3D" id="1.10.8.60">
    <property type="match status" value="1"/>
</dbReference>
<dbReference type="PANTHER" id="PTHR34388">
    <property type="entry name" value="DNA POLYMERASE III SUBUNIT DELTA"/>
    <property type="match status" value="1"/>
</dbReference>
<dbReference type="InterPro" id="IPR005790">
    <property type="entry name" value="DNA_polIII_delta"/>
</dbReference>
<protein>
    <recommendedName>
        <fullName evidence="2">DNA polymerase III subunit delta</fullName>
        <ecNumber evidence="1">2.7.7.7</ecNumber>
    </recommendedName>
</protein>
<feature type="domain" description="DNA polymerase III delta N-terminal" evidence="9">
    <location>
        <begin position="3"/>
        <end position="108"/>
    </location>
</feature>
<dbReference type="GO" id="GO:0003887">
    <property type="term" value="F:DNA-directed DNA polymerase activity"/>
    <property type="evidence" value="ECO:0007669"/>
    <property type="project" value="UniProtKB-KW"/>
</dbReference>
<dbReference type="Pfam" id="PF06144">
    <property type="entry name" value="DNA_pol3_delta"/>
    <property type="match status" value="1"/>
</dbReference>
<gene>
    <name evidence="11" type="ORF">A2290_08495</name>
</gene>
<evidence type="ECO:0000256" key="1">
    <source>
        <dbReference type="ARBA" id="ARBA00012417"/>
    </source>
</evidence>
<evidence type="ECO:0000256" key="6">
    <source>
        <dbReference type="ARBA" id="ARBA00022932"/>
    </source>
</evidence>
<keyword evidence="3" id="KW-0808">Transferase</keyword>
<dbReference type="InterPro" id="IPR048466">
    <property type="entry name" value="DNA_pol3_delta-like_C"/>
</dbReference>
<comment type="similarity">
    <text evidence="7">Belongs to the DNA polymerase HolA subunit family.</text>
</comment>
<comment type="caution">
    <text evidence="11">The sequence shown here is derived from an EMBL/GenBank/DDBJ whole genome shotgun (WGS) entry which is preliminary data.</text>
</comment>
<dbReference type="SUPFAM" id="SSF52540">
    <property type="entry name" value="P-loop containing nucleoside triphosphate hydrolases"/>
    <property type="match status" value="1"/>
</dbReference>
<evidence type="ECO:0000256" key="5">
    <source>
        <dbReference type="ARBA" id="ARBA00022705"/>
    </source>
</evidence>
<dbReference type="Gene3D" id="3.40.50.300">
    <property type="entry name" value="P-loop containing nucleotide triphosphate hydrolases"/>
    <property type="match status" value="1"/>
</dbReference>
<name>A0A1F4S212_UNCSA</name>
<dbReference type="NCBIfam" id="TIGR01128">
    <property type="entry name" value="holA"/>
    <property type="match status" value="1"/>
</dbReference>
<dbReference type="SUPFAM" id="SSF48019">
    <property type="entry name" value="post-AAA+ oligomerization domain-like"/>
    <property type="match status" value="1"/>
</dbReference>
<feature type="domain" description="DNA polymerase III delta subunit-like C-terminal" evidence="10">
    <location>
        <begin position="188"/>
        <end position="303"/>
    </location>
</feature>
<dbReference type="InterPro" id="IPR027417">
    <property type="entry name" value="P-loop_NTPase"/>
</dbReference>
<dbReference type="EC" id="2.7.7.7" evidence="1"/>
<dbReference type="EMBL" id="MEUA01000037">
    <property type="protein sequence ID" value="OGC14450.1"/>
    <property type="molecule type" value="Genomic_DNA"/>
</dbReference>
<comment type="catalytic activity">
    <reaction evidence="8">
        <text>DNA(n) + a 2'-deoxyribonucleoside 5'-triphosphate = DNA(n+1) + diphosphate</text>
        <dbReference type="Rhea" id="RHEA:22508"/>
        <dbReference type="Rhea" id="RHEA-COMP:17339"/>
        <dbReference type="Rhea" id="RHEA-COMP:17340"/>
        <dbReference type="ChEBI" id="CHEBI:33019"/>
        <dbReference type="ChEBI" id="CHEBI:61560"/>
        <dbReference type="ChEBI" id="CHEBI:173112"/>
        <dbReference type="EC" id="2.7.7.7"/>
    </reaction>
</comment>
<reference evidence="11 12" key="1">
    <citation type="journal article" date="2016" name="Nat. Commun.">
        <title>Thousands of microbial genomes shed light on interconnected biogeochemical processes in an aquifer system.</title>
        <authorList>
            <person name="Anantharaman K."/>
            <person name="Brown C.T."/>
            <person name="Hug L.A."/>
            <person name="Sharon I."/>
            <person name="Castelle C.J."/>
            <person name="Probst A.J."/>
            <person name="Thomas B.C."/>
            <person name="Singh A."/>
            <person name="Wilkins M.J."/>
            <person name="Karaoz U."/>
            <person name="Brodie E.L."/>
            <person name="Williams K.H."/>
            <person name="Hubbard S.S."/>
            <person name="Banfield J.F."/>
        </authorList>
    </citation>
    <scope>NUCLEOTIDE SEQUENCE [LARGE SCALE GENOMIC DNA]</scope>
</reference>
<keyword evidence="6" id="KW-0239">DNA-directed DNA polymerase</keyword>
<evidence type="ECO:0000256" key="2">
    <source>
        <dbReference type="ARBA" id="ARBA00017703"/>
    </source>
</evidence>
<sequence length="306" mass="34988">MIYLIYGDEQFLVQEEYKSILDKNPDASVEKPQDVSDKQLVELIFMHSLFSPKRIIVLDGFDFENATDLLATSFSNIPEGVIVVIKNPVALDKRSKIYKIINAHGKTYEFKNIPEWEEEKVVDFVKRTFLRSGKSISNDDAYFLVEGVGRNLSLLNSEIDKISTYVGEKELIEKSDIETLMIRSGLDLFTLLNSMFEKNALIAFRAIKSLLKEKENPLSILAFLASQYRLLLKVKLLSSLGRDPSQIARELKSSPYYIKRLCDRSRIFNVNLLKEALLMMYDADLKMKSGYDSEIELSLLISNLVG</sequence>
<dbReference type="InterPro" id="IPR010372">
    <property type="entry name" value="DNA_pol3_delta_N"/>
</dbReference>
<evidence type="ECO:0000259" key="9">
    <source>
        <dbReference type="Pfam" id="PF06144"/>
    </source>
</evidence>
<evidence type="ECO:0000313" key="11">
    <source>
        <dbReference type="EMBL" id="OGC14450.1"/>
    </source>
</evidence>